<dbReference type="GO" id="GO:0005829">
    <property type="term" value="C:cytosol"/>
    <property type="evidence" value="ECO:0007669"/>
    <property type="project" value="TreeGrafter"/>
</dbReference>
<dbReference type="Pfam" id="PF01722">
    <property type="entry name" value="BolA"/>
    <property type="match status" value="1"/>
</dbReference>
<evidence type="ECO:0000313" key="5">
    <source>
        <dbReference type="Proteomes" id="UP000244902"/>
    </source>
</evidence>
<dbReference type="Proteomes" id="UP000244902">
    <property type="component" value="Chromosome"/>
</dbReference>
<dbReference type="InterPro" id="IPR036065">
    <property type="entry name" value="BolA-like_sf"/>
</dbReference>
<dbReference type="PIRSF" id="PIRSF003113">
    <property type="entry name" value="BolA"/>
    <property type="match status" value="1"/>
</dbReference>
<dbReference type="Proteomes" id="UP000244930">
    <property type="component" value="Chromosome"/>
</dbReference>
<dbReference type="Gene3D" id="3.30.300.90">
    <property type="entry name" value="BolA-like"/>
    <property type="match status" value="1"/>
</dbReference>
<evidence type="ECO:0000313" key="6">
    <source>
        <dbReference type="Proteomes" id="UP000244930"/>
    </source>
</evidence>
<dbReference type="AlphaFoldDB" id="A0A2U8GQ88"/>
<protein>
    <submittedName>
        <fullName evidence="3">BolA family transcriptional regulator</fullName>
    </submittedName>
</protein>
<evidence type="ECO:0000313" key="4">
    <source>
        <dbReference type="EMBL" id="AWI78225.1"/>
    </source>
</evidence>
<gene>
    <name evidence="3" type="ORF">CEW83_10845</name>
    <name evidence="4" type="ORF">CEW87_01980</name>
</gene>
<evidence type="ECO:0000256" key="1">
    <source>
        <dbReference type="ARBA" id="ARBA00005578"/>
    </source>
</evidence>
<sequence length="85" mass="9387">MFEASEVKRLIEQGLPCEFVLIDGDDGVHFSGIVVSASFEGQLKVRQHQAVYATLGKLMGNEIHALQLQTYTPAKWAEARVELGL</sequence>
<dbReference type="OrthoDB" id="9801469at2"/>
<dbReference type="PANTHER" id="PTHR46229:SF2">
    <property type="entry name" value="BOLA-LIKE PROTEIN 1"/>
    <property type="match status" value="1"/>
</dbReference>
<dbReference type="RefSeq" id="WP_108949356.1">
    <property type="nucleotide sequence ID" value="NZ_CP022187.1"/>
</dbReference>
<evidence type="ECO:0000313" key="3">
    <source>
        <dbReference type="EMBL" id="AWI75650.1"/>
    </source>
</evidence>
<keyword evidence="6" id="KW-1185">Reference proteome</keyword>
<dbReference type="SUPFAM" id="SSF82657">
    <property type="entry name" value="BolA-like"/>
    <property type="match status" value="1"/>
</dbReference>
<comment type="similarity">
    <text evidence="1 2">Belongs to the BolA/IbaG family.</text>
</comment>
<dbReference type="InterPro" id="IPR050961">
    <property type="entry name" value="BolA/IbaG_stress_morph_reg"/>
</dbReference>
<dbReference type="GO" id="GO:0006351">
    <property type="term" value="P:DNA-templated transcription"/>
    <property type="evidence" value="ECO:0007669"/>
    <property type="project" value="TreeGrafter"/>
</dbReference>
<reference evidence="3 6" key="2">
    <citation type="submission" date="2017-06" db="EMBL/GenBank/DDBJ databases">
        <title>Azoarcus.</title>
        <authorList>
            <person name="Woo J.-H."/>
            <person name="Kim H.-S."/>
        </authorList>
    </citation>
    <scope>NUCLEOTIDE SEQUENCE [LARGE SCALE GENOMIC DNA]</scope>
    <source>
        <strain evidence="3 6">TSPY31</strain>
    </source>
</reference>
<accession>A0A2U8GQ88</accession>
<dbReference type="EMBL" id="CP022188">
    <property type="protein sequence ID" value="AWI78225.1"/>
    <property type="molecule type" value="Genomic_DNA"/>
</dbReference>
<organism evidence="3 6">
    <name type="scientific">Parazoarcus communis</name>
    <dbReference type="NCBI Taxonomy" id="41977"/>
    <lineage>
        <taxon>Bacteria</taxon>
        <taxon>Pseudomonadati</taxon>
        <taxon>Pseudomonadota</taxon>
        <taxon>Betaproteobacteria</taxon>
        <taxon>Rhodocyclales</taxon>
        <taxon>Zoogloeaceae</taxon>
        <taxon>Parazoarcus</taxon>
    </lineage>
</organism>
<evidence type="ECO:0000256" key="2">
    <source>
        <dbReference type="RuleBase" id="RU003860"/>
    </source>
</evidence>
<dbReference type="PANTHER" id="PTHR46229">
    <property type="entry name" value="BOLA TRANSCRIPTION REGULATOR"/>
    <property type="match status" value="1"/>
</dbReference>
<proteinExistence type="inferred from homology"/>
<name>A0A2U8GQ88_9RHOO</name>
<dbReference type="KEGG" id="acom:CEW83_10845"/>
<dbReference type="EMBL" id="CP022187">
    <property type="protein sequence ID" value="AWI75650.1"/>
    <property type="molecule type" value="Genomic_DNA"/>
</dbReference>
<reference evidence="4 5" key="1">
    <citation type="submission" date="2017-06" db="EMBL/GenBank/DDBJ databases">
        <title>Azoarcus sp. TSNA42 complete genome sequence.</title>
        <authorList>
            <person name="Woo J.-H."/>
            <person name="Kim H.-S."/>
        </authorList>
    </citation>
    <scope>NUCLEOTIDE SEQUENCE [LARGE SCALE GENOMIC DNA]</scope>
    <source>
        <strain evidence="4 5">TSNA42</strain>
    </source>
</reference>
<dbReference type="InterPro" id="IPR002634">
    <property type="entry name" value="BolA"/>
</dbReference>